<dbReference type="EMBL" id="BMDO01000009">
    <property type="protein sequence ID" value="GGI51907.1"/>
    <property type="molecule type" value="Genomic_DNA"/>
</dbReference>
<reference evidence="1" key="2">
    <citation type="submission" date="2020-09" db="EMBL/GenBank/DDBJ databases">
        <authorList>
            <person name="Sun Q."/>
            <person name="Sedlacek I."/>
        </authorList>
    </citation>
    <scope>NUCLEOTIDE SEQUENCE</scope>
    <source>
        <strain evidence="1">CCM 8711</strain>
    </source>
</reference>
<dbReference type="RefSeq" id="WP_188418014.1">
    <property type="nucleotide sequence ID" value="NZ_BMDO01000009.1"/>
</dbReference>
<dbReference type="AlphaFoldDB" id="A0A917N4B1"/>
<evidence type="ECO:0000313" key="2">
    <source>
        <dbReference type="Proteomes" id="UP000662074"/>
    </source>
</evidence>
<organism evidence="1 2">
    <name type="scientific">Mucilaginibacter galii</name>
    <dbReference type="NCBI Taxonomy" id="2005073"/>
    <lineage>
        <taxon>Bacteria</taxon>
        <taxon>Pseudomonadati</taxon>
        <taxon>Bacteroidota</taxon>
        <taxon>Sphingobacteriia</taxon>
        <taxon>Sphingobacteriales</taxon>
        <taxon>Sphingobacteriaceae</taxon>
        <taxon>Mucilaginibacter</taxon>
    </lineage>
</organism>
<dbReference type="Proteomes" id="UP000662074">
    <property type="component" value="Unassembled WGS sequence"/>
</dbReference>
<comment type="caution">
    <text evidence="1">The sequence shown here is derived from an EMBL/GenBank/DDBJ whole genome shotgun (WGS) entry which is preliminary data.</text>
</comment>
<sequence length="66" mass="7576">MDETSTNFLNTFSNSNAMVEGLEVTEYADADELIFHHSIRTELDALQVKPQQQTIEKLLNYSKSLR</sequence>
<protein>
    <submittedName>
        <fullName evidence="1">Uncharacterized protein</fullName>
    </submittedName>
</protein>
<accession>A0A917N4B1</accession>
<name>A0A917N4B1_9SPHI</name>
<reference evidence="1" key="1">
    <citation type="journal article" date="2014" name="Int. J. Syst. Evol. Microbiol.">
        <title>Complete genome sequence of Corynebacterium casei LMG S-19264T (=DSM 44701T), isolated from a smear-ripened cheese.</title>
        <authorList>
            <consortium name="US DOE Joint Genome Institute (JGI-PGF)"/>
            <person name="Walter F."/>
            <person name="Albersmeier A."/>
            <person name="Kalinowski J."/>
            <person name="Ruckert C."/>
        </authorList>
    </citation>
    <scope>NUCLEOTIDE SEQUENCE</scope>
    <source>
        <strain evidence="1">CCM 8711</strain>
    </source>
</reference>
<evidence type="ECO:0000313" key="1">
    <source>
        <dbReference type="EMBL" id="GGI51907.1"/>
    </source>
</evidence>
<gene>
    <name evidence="1" type="ORF">GCM10011425_31190</name>
</gene>
<keyword evidence="2" id="KW-1185">Reference proteome</keyword>
<proteinExistence type="predicted"/>